<name>A0A934JJT0_9GAMM</name>
<dbReference type="InterPro" id="IPR015422">
    <property type="entry name" value="PyrdxlP-dep_Trfase_small"/>
</dbReference>
<keyword evidence="4" id="KW-1185">Reference proteome</keyword>
<dbReference type="PANTHER" id="PTHR43586">
    <property type="entry name" value="CYSTEINE DESULFURASE"/>
    <property type="match status" value="1"/>
</dbReference>
<proteinExistence type="predicted"/>
<dbReference type="AlphaFoldDB" id="A0A934JJT0"/>
<feature type="domain" description="Aminotransferase class V" evidence="2">
    <location>
        <begin position="24"/>
        <end position="400"/>
    </location>
</feature>
<evidence type="ECO:0000313" key="3">
    <source>
        <dbReference type="EMBL" id="MBJ7537405.1"/>
    </source>
</evidence>
<dbReference type="InterPro" id="IPR015424">
    <property type="entry name" value="PyrdxlP-dep_Trfase"/>
</dbReference>
<accession>A0A934JJT0</accession>
<evidence type="ECO:0000259" key="2">
    <source>
        <dbReference type="Pfam" id="PF00266"/>
    </source>
</evidence>
<sequence>MYNLEECRKQFPALNQRYQGITPIFLDGPGGSQVSQSVLDAMTQYLGRFNANLGGAYFSSKETEKMMSSARLAAKDFYHAPSENSIIFGANATSITFHMSRAIARDWQPGDEIIVTNLDHYSNVSPWVLLAEEKGVQVNYVQVNEADCTLDMAHLSKLLNKKTRLVAITCASNVTGSIVPLKEVMTLIKTRSHAISYLDAVHYAPHHLIDVQDLNCDFLITSAYKYFGPHLGVLYAKPDTLALLTPYKVAPAKDLDPNRWETGTQNYEALAGYIACINYLASLGKHQGPRREQLRVSFQQIQQHETELSKALISELSEIPNLTLYGIQDVDRLSERTPTIAFCIKDIEPRRISEFFAKQGICLWDGNFYAQGLYKQLDLSDKGGVVRIGCLHYNKESEVLTFNKKLKLLVTN</sequence>
<evidence type="ECO:0000313" key="4">
    <source>
        <dbReference type="Proteomes" id="UP000628710"/>
    </source>
</evidence>
<dbReference type="PANTHER" id="PTHR43586:SF21">
    <property type="entry name" value="PYRIDOXAL PHOSPHATE (PLP)-DEPENDENT ASPARTATE AMINOTRANSFERASE SUPERFAMILY"/>
    <property type="match status" value="1"/>
</dbReference>
<dbReference type="EMBL" id="JAEMNX010000005">
    <property type="protein sequence ID" value="MBJ7537405.1"/>
    <property type="molecule type" value="Genomic_DNA"/>
</dbReference>
<dbReference type="Proteomes" id="UP000628710">
    <property type="component" value="Unassembled WGS sequence"/>
</dbReference>
<gene>
    <name evidence="3" type="ORF">I8J31_06880</name>
</gene>
<protein>
    <submittedName>
        <fullName evidence="3">Cysteine desulfurase-like protein</fullName>
    </submittedName>
</protein>
<keyword evidence="1" id="KW-0663">Pyridoxal phosphate</keyword>
<dbReference type="Gene3D" id="3.40.640.10">
    <property type="entry name" value="Type I PLP-dependent aspartate aminotransferase-like (Major domain)"/>
    <property type="match status" value="1"/>
</dbReference>
<comment type="caution">
    <text evidence="3">The sequence shown here is derived from an EMBL/GenBank/DDBJ whole genome shotgun (WGS) entry which is preliminary data.</text>
</comment>
<dbReference type="Pfam" id="PF00266">
    <property type="entry name" value="Aminotran_5"/>
    <property type="match status" value="1"/>
</dbReference>
<evidence type="ECO:0000256" key="1">
    <source>
        <dbReference type="ARBA" id="ARBA00022898"/>
    </source>
</evidence>
<dbReference type="SUPFAM" id="SSF53383">
    <property type="entry name" value="PLP-dependent transferases"/>
    <property type="match status" value="1"/>
</dbReference>
<dbReference type="NCBIfam" id="TIGR01976">
    <property type="entry name" value="am_tr_V_VC1184"/>
    <property type="match status" value="1"/>
</dbReference>
<dbReference type="InterPro" id="IPR015421">
    <property type="entry name" value="PyrdxlP-dep_Trfase_major"/>
</dbReference>
<organism evidence="3 4">
    <name type="scientific">Marinomonas transparens</name>
    <dbReference type="NCBI Taxonomy" id="2795388"/>
    <lineage>
        <taxon>Bacteria</taxon>
        <taxon>Pseudomonadati</taxon>
        <taxon>Pseudomonadota</taxon>
        <taxon>Gammaproteobacteria</taxon>
        <taxon>Oceanospirillales</taxon>
        <taxon>Oceanospirillaceae</taxon>
        <taxon>Marinomonas</taxon>
    </lineage>
</organism>
<dbReference type="Gene3D" id="3.90.1150.10">
    <property type="entry name" value="Aspartate Aminotransferase, domain 1"/>
    <property type="match status" value="1"/>
</dbReference>
<dbReference type="RefSeq" id="WP_199467543.1">
    <property type="nucleotide sequence ID" value="NZ_JAEMNX010000005.1"/>
</dbReference>
<dbReference type="InterPro" id="IPR011340">
    <property type="entry name" value="Cys_dSase-rel"/>
</dbReference>
<reference evidence="3" key="1">
    <citation type="submission" date="2020-12" db="EMBL/GenBank/DDBJ databases">
        <title>Marinomonas arctica sp. nov., a psychrotolerant bacterium isolated from the Arctic.</title>
        <authorList>
            <person name="Zhang Y."/>
        </authorList>
    </citation>
    <scope>NUCLEOTIDE SEQUENCE</scope>
    <source>
        <strain evidence="3">C1424</strain>
    </source>
</reference>
<dbReference type="InterPro" id="IPR000192">
    <property type="entry name" value="Aminotrans_V_dom"/>
</dbReference>